<evidence type="ECO:0000256" key="1">
    <source>
        <dbReference type="SAM" id="MobiDB-lite"/>
    </source>
</evidence>
<name>A0ABQ8FSW2_9PEZI</name>
<dbReference type="Proteomes" id="UP000774617">
    <property type="component" value="Unassembled WGS sequence"/>
</dbReference>
<comment type="caution">
    <text evidence="2">The sequence shown here is derived from an EMBL/GenBank/DDBJ whole genome shotgun (WGS) entry which is preliminary data.</text>
</comment>
<sequence>MALLPRIPHFYDNAIAEAYLDGRLKKGQRLDSFANEQIAQEWNIDELKVNYKFKQAKRYLALIRRGPGCLLYVKSSTWEIKLKDEQVDSLCGYLGKAREYLALEDLEKPRELSKAKAMLERQNFCTAKLIVESLLHFGWTHEKLAKSGTNLVKALGDYVDLLALEQGRICDKNGREFQDDQECEVDGENNGTRDDGGQGEAIERNNDKTDSAAQIPDVQENLSRVSKRRRIVSGQPPSQDRGRLDQQRTTSPQLHYLPGLQGIDANGQPLQHDKNTGQPSLRSSAHSDIPRHLHGNLYPRGAGGLDHDHAGMYSLDAIPNIDFAWIDWSNLNYDDGCVYSSATLPNIDFAEGDWNNMWEFTS</sequence>
<dbReference type="EMBL" id="JAGTJR010000102">
    <property type="protein sequence ID" value="KAH7010746.1"/>
    <property type="molecule type" value="Genomic_DNA"/>
</dbReference>
<feature type="compositionally biased region" description="Basic and acidic residues" evidence="1">
    <location>
        <begin position="191"/>
        <end position="210"/>
    </location>
</feature>
<feature type="compositionally biased region" description="Polar residues" evidence="1">
    <location>
        <begin position="276"/>
        <end position="286"/>
    </location>
</feature>
<evidence type="ECO:0000313" key="3">
    <source>
        <dbReference type="Proteomes" id="UP000774617"/>
    </source>
</evidence>
<protein>
    <submittedName>
        <fullName evidence="2">Uncharacterized protein</fullName>
    </submittedName>
</protein>
<organism evidence="2 3">
    <name type="scientific">Macrophomina phaseolina</name>
    <dbReference type="NCBI Taxonomy" id="35725"/>
    <lineage>
        <taxon>Eukaryota</taxon>
        <taxon>Fungi</taxon>
        <taxon>Dikarya</taxon>
        <taxon>Ascomycota</taxon>
        <taxon>Pezizomycotina</taxon>
        <taxon>Dothideomycetes</taxon>
        <taxon>Dothideomycetes incertae sedis</taxon>
        <taxon>Botryosphaeriales</taxon>
        <taxon>Botryosphaeriaceae</taxon>
        <taxon>Macrophomina</taxon>
    </lineage>
</organism>
<proteinExistence type="predicted"/>
<reference evidence="2 3" key="1">
    <citation type="journal article" date="2021" name="Nat. Commun.">
        <title>Genetic determinants of endophytism in the Arabidopsis root mycobiome.</title>
        <authorList>
            <person name="Mesny F."/>
            <person name="Miyauchi S."/>
            <person name="Thiergart T."/>
            <person name="Pickel B."/>
            <person name="Atanasova L."/>
            <person name="Karlsson M."/>
            <person name="Huettel B."/>
            <person name="Barry K.W."/>
            <person name="Haridas S."/>
            <person name="Chen C."/>
            <person name="Bauer D."/>
            <person name="Andreopoulos W."/>
            <person name="Pangilinan J."/>
            <person name="LaButti K."/>
            <person name="Riley R."/>
            <person name="Lipzen A."/>
            <person name="Clum A."/>
            <person name="Drula E."/>
            <person name="Henrissat B."/>
            <person name="Kohler A."/>
            <person name="Grigoriev I.V."/>
            <person name="Martin F.M."/>
            <person name="Hacquard S."/>
        </authorList>
    </citation>
    <scope>NUCLEOTIDE SEQUENCE [LARGE SCALE GENOMIC DNA]</scope>
    <source>
        <strain evidence="2 3">MPI-SDFR-AT-0080</strain>
    </source>
</reference>
<keyword evidence="3" id="KW-1185">Reference proteome</keyword>
<feature type="region of interest" description="Disordered" evidence="1">
    <location>
        <begin position="178"/>
        <end position="295"/>
    </location>
</feature>
<accession>A0ABQ8FSW2</accession>
<evidence type="ECO:0000313" key="2">
    <source>
        <dbReference type="EMBL" id="KAH7010746.1"/>
    </source>
</evidence>
<gene>
    <name evidence="2" type="ORF">B0J12DRAFT_747439</name>
</gene>